<dbReference type="AlphaFoldDB" id="A0A0A9GY55"/>
<accession>A0A0A9GY55</accession>
<protein>
    <submittedName>
        <fullName evidence="1">Uncharacterized protein</fullName>
    </submittedName>
</protein>
<proteinExistence type="predicted"/>
<reference evidence="1" key="1">
    <citation type="submission" date="2014-09" db="EMBL/GenBank/DDBJ databases">
        <authorList>
            <person name="Magalhaes I.L.F."/>
            <person name="Oliveira U."/>
            <person name="Santos F.R."/>
            <person name="Vidigal T.H.D.A."/>
            <person name="Brescovit A.D."/>
            <person name="Santos A.J."/>
        </authorList>
    </citation>
    <scope>NUCLEOTIDE SEQUENCE</scope>
    <source>
        <tissue evidence="1">Shoot tissue taken approximately 20 cm above the soil surface</tissue>
    </source>
</reference>
<organism evidence="1">
    <name type="scientific">Arundo donax</name>
    <name type="common">Giant reed</name>
    <name type="synonym">Donax arundinaceus</name>
    <dbReference type="NCBI Taxonomy" id="35708"/>
    <lineage>
        <taxon>Eukaryota</taxon>
        <taxon>Viridiplantae</taxon>
        <taxon>Streptophyta</taxon>
        <taxon>Embryophyta</taxon>
        <taxon>Tracheophyta</taxon>
        <taxon>Spermatophyta</taxon>
        <taxon>Magnoliopsida</taxon>
        <taxon>Liliopsida</taxon>
        <taxon>Poales</taxon>
        <taxon>Poaceae</taxon>
        <taxon>PACMAD clade</taxon>
        <taxon>Arundinoideae</taxon>
        <taxon>Arundineae</taxon>
        <taxon>Arundo</taxon>
    </lineage>
</organism>
<reference evidence="1" key="2">
    <citation type="journal article" date="2015" name="Data Brief">
        <title>Shoot transcriptome of the giant reed, Arundo donax.</title>
        <authorList>
            <person name="Barrero R.A."/>
            <person name="Guerrero F.D."/>
            <person name="Moolhuijzen P."/>
            <person name="Goolsby J.A."/>
            <person name="Tidwell J."/>
            <person name="Bellgard S.E."/>
            <person name="Bellgard M.I."/>
        </authorList>
    </citation>
    <scope>NUCLEOTIDE SEQUENCE</scope>
    <source>
        <tissue evidence="1">Shoot tissue taken approximately 20 cm above the soil surface</tissue>
    </source>
</reference>
<dbReference type="EMBL" id="GBRH01170385">
    <property type="protein sequence ID" value="JAE27511.1"/>
    <property type="molecule type" value="Transcribed_RNA"/>
</dbReference>
<evidence type="ECO:0000313" key="1">
    <source>
        <dbReference type="EMBL" id="JAE27511.1"/>
    </source>
</evidence>
<name>A0A0A9GY55_ARUDO</name>
<sequence length="43" mass="5031">MHRGRSPLTHLFHVAKWKELAIIYVEKLMCNIFAQSFAITILC</sequence>